<dbReference type="InterPro" id="IPR013187">
    <property type="entry name" value="F-box-assoc_dom_typ3"/>
</dbReference>
<dbReference type="Pfam" id="PF08268">
    <property type="entry name" value="FBA_3"/>
    <property type="match status" value="1"/>
</dbReference>
<reference evidence="3" key="2">
    <citation type="submission" date="2021-12" db="EMBL/GenBank/DDBJ databases">
        <title>Resequencing data analysis of finger millet.</title>
        <authorList>
            <person name="Hatakeyama M."/>
            <person name="Aluri S."/>
            <person name="Balachadran M.T."/>
            <person name="Sivarajan S.R."/>
            <person name="Poveda L."/>
            <person name="Shimizu-Inatsugi R."/>
            <person name="Schlapbach R."/>
            <person name="Sreeman S.M."/>
            <person name="Shimizu K.K."/>
        </authorList>
    </citation>
    <scope>NUCLEOTIDE SEQUENCE</scope>
</reference>
<dbReference type="InterPro" id="IPR017451">
    <property type="entry name" value="F-box-assoc_interact_dom"/>
</dbReference>
<evidence type="ECO:0000259" key="2">
    <source>
        <dbReference type="Pfam" id="PF08268"/>
    </source>
</evidence>
<dbReference type="InterPro" id="IPR011043">
    <property type="entry name" value="Gal_Oxase/kelch_b-propeller"/>
</dbReference>
<dbReference type="PANTHER" id="PTHR31672:SF13">
    <property type="entry name" value="F-BOX PROTEIN CPR30-LIKE"/>
    <property type="match status" value="1"/>
</dbReference>
<dbReference type="Proteomes" id="UP001054889">
    <property type="component" value="Unassembled WGS sequence"/>
</dbReference>
<sequence length="358" mass="39819">MGGGDGRREAAPDGSSSSASCGALSSPTEVSYARTLSAQPPGGNKIRLSSLPQSPLTAVSSLWKQSASNQASPLLHAEDLSCKILRLYPFAHCDGLVLTPTETKVYLINHRNRNNLRDAARSCHCAGLGLDPSTGKYKVVQPFYRYTTNTVRGTYEEMGIEVFTVNGGVWREIDEDLPYPISKRQTGVTVNGCLFWRVDKAYCHSSLMHLPVLVRFNLADESFGAIMLPDSLDVDKSFSLDMLHGELWLSSRTSDEAVSIWSTSVDDGSLGVLDEGRWERRYSIPLACVCHPIALLPGGQLILWYHNVLYEYDLETAQLTTVCEMDRIKYKGRRARTWKNLWSFNVLPYTESLLRITA</sequence>
<feature type="region of interest" description="Disordered" evidence="1">
    <location>
        <begin position="1"/>
        <end position="25"/>
    </location>
</feature>
<organism evidence="3 4">
    <name type="scientific">Eleusine coracana subsp. coracana</name>
    <dbReference type="NCBI Taxonomy" id="191504"/>
    <lineage>
        <taxon>Eukaryota</taxon>
        <taxon>Viridiplantae</taxon>
        <taxon>Streptophyta</taxon>
        <taxon>Embryophyta</taxon>
        <taxon>Tracheophyta</taxon>
        <taxon>Spermatophyta</taxon>
        <taxon>Magnoliopsida</taxon>
        <taxon>Liliopsida</taxon>
        <taxon>Poales</taxon>
        <taxon>Poaceae</taxon>
        <taxon>PACMAD clade</taxon>
        <taxon>Chloridoideae</taxon>
        <taxon>Cynodonteae</taxon>
        <taxon>Eleusininae</taxon>
        <taxon>Eleusine</taxon>
    </lineage>
</organism>
<feature type="domain" description="F-box associated beta-propeller type 3" evidence="2">
    <location>
        <begin position="64"/>
        <end position="261"/>
    </location>
</feature>
<dbReference type="AlphaFoldDB" id="A0AAV5FJG4"/>
<dbReference type="EMBL" id="BQKI01000086">
    <property type="protein sequence ID" value="GJN35043.1"/>
    <property type="molecule type" value="Genomic_DNA"/>
</dbReference>
<gene>
    <name evidence="3" type="primary">gb23770</name>
    <name evidence="3" type="ORF">PR202_gb23770</name>
</gene>
<feature type="compositionally biased region" description="Low complexity" evidence="1">
    <location>
        <begin position="12"/>
        <end position="25"/>
    </location>
</feature>
<evidence type="ECO:0000313" key="4">
    <source>
        <dbReference type="Proteomes" id="UP001054889"/>
    </source>
</evidence>
<dbReference type="SUPFAM" id="SSF50965">
    <property type="entry name" value="Galactose oxidase, central domain"/>
    <property type="match status" value="1"/>
</dbReference>
<keyword evidence="4" id="KW-1185">Reference proteome</keyword>
<feature type="compositionally biased region" description="Basic and acidic residues" evidence="1">
    <location>
        <begin position="1"/>
        <end position="11"/>
    </location>
</feature>
<comment type="caution">
    <text evidence="3">The sequence shown here is derived from an EMBL/GenBank/DDBJ whole genome shotgun (WGS) entry which is preliminary data.</text>
</comment>
<evidence type="ECO:0000313" key="3">
    <source>
        <dbReference type="EMBL" id="GJN35043.1"/>
    </source>
</evidence>
<accession>A0AAV5FJG4</accession>
<name>A0AAV5FJG4_ELECO</name>
<dbReference type="PANTHER" id="PTHR31672">
    <property type="entry name" value="BNACNNG10540D PROTEIN"/>
    <property type="match status" value="1"/>
</dbReference>
<protein>
    <recommendedName>
        <fullName evidence="2">F-box associated beta-propeller type 3 domain-containing protein</fullName>
    </recommendedName>
</protein>
<proteinExistence type="predicted"/>
<dbReference type="InterPro" id="IPR050796">
    <property type="entry name" value="SCF_F-box_component"/>
</dbReference>
<reference evidence="3" key="1">
    <citation type="journal article" date="2018" name="DNA Res.">
        <title>Multiple hybrid de novo genome assembly of finger millet, an orphan allotetraploid crop.</title>
        <authorList>
            <person name="Hatakeyama M."/>
            <person name="Aluri S."/>
            <person name="Balachadran M.T."/>
            <person name="Sivarajan S.R."/>
            <person name="Patrignani A."/>
            <person name="Gruter S."/>
            <person name="Poveda L."/>
            <person name="Shimizu-Inatsugi R."/>
            <person name="Baeten J."/>
            <person name="Francoijs K.J."/>
            <person name="Nataraja K.N."/>
            <person name="Reddy Y.A.N."/>
            <person name="Phadnis S."/>
            <person name="Ravikumar R.L."/>
            <person name="Schlapbach R."/>
            <person name="Sreeman S.M."/>
            <person name="Shimizu K.K."/>
        </authorList>
    </citation>
    <scope>NUCLEOTIDE SEQUENCE</scope>
</reference>
<dbReference type="NCBIfam" id="TIGR01640">
    <property type="entry name" value="F_box_assoc_1"/>
    <property type="match status" value="1"/>
</dbReference>
<evidence type="ECO:0000256" key="1">
    <source>
        <dbReference type="SAM" id="MobiDB-lite"/>
    </source>
</evidence>